<comment type="caution">
    <text evidence="2">The sequence shown here is derived from an EMBL/GenBank/DDBJ whole genome shotgun (WGS) entry which is preliminary data.</text>
</comment>
<dbReference type="EMBL" id="MU167423">
    <property type="protein sequence ID" value="KAG0140719.1"/>
    <property type="molecule type" value="Genomic_DNA"/>
</dbReference>
<dbReference type="Proteomes" id="UP000886653">
    <property type="component" value="Unassembled WGS sequence"/>
</dbReference>
<sequence length="187" mass="20581">MLGVGFEPTQVSLPGIIRRYNALLKSGSLDQLGHPSLTPASSERYESGMMRGTQGARGSRLMKQDLKPFHECESSWRGGKRLWVREVRASIDSSGCYVAALDGLCQANSHMMSRKIFDRLVRKHGQWGVKDLADVTSYGAVTIPPASPTVSPLLKTSKVGGTYPLEEPGWDLLINDSQNHQLEKKLV</sequence>
<dbReference type="AlphaFoldDB" id="A0A9P6NAL9"/>
<protein>
    <submittedName>
        <fullName evidence="2">Uncharacterized protein</fullName>
    </submittedName>
</protein>
<proteinExistence type="predicted"/>
<keyword evidence="3" id="KW-1185">Reference proteome</keyword>
<accession>A0A9P6NAL9</accession>
<feature type="region of interest" description="Disordered" evidence="1">
    <location>
        <begin position="34"/>
        <end position="57"/>
    </location>
</feature>
<name>A0A9P6NAL9_9BASI</name>
<evidence type="ECO:0000313" key="3">
    <source>
        <dbReference type="Proteomes" id="UP000886653"/>
    </source>
</evidence>
<evidence type="ECO:0000256" key="1">
    <source>
        <dbReference type="SAM" id="MobiDB-lite"/>
    </source>
</evidence>
<organism evidence="2 3">
    <name type="scientific">Cronartium quercuum f. sp. fusiforme G11</name>
    <dbReference type="NCBI Taxonomy" id="708437"/>
    <lineage>
        <taxon>Eukaryota</taxon>
        <taxon>Fungi</taxon>
        <taxon>Dikarya</taxon>
        <taxon>Basidiomycota</taxon>
        <taxon>Pucciniomycotina</taxon>
        <taxon>Pucciniomycetes</taxon>
        <taxon>Pucciniales</taxon>
        <taxon>Coleosporiaceae</taxon>
        <taxon>Cronartium</taxon>
    </lineage>
</organism>
<gene>
    <name evidence="2" type="ORF">CROQUDRAFT_99702</name>
</gene>
<evidence type="ECO:0000313" key="2">
    <source>
        <dbReference type="EMBL" id="KAG0140719.1"/>
    </source>
</evidence>
<reference evidence="2" key="1">
    <citation type="submission" date="2013-11" db="EMBL/GenBank/DDBJ databases">
        <title>Genome sequence of the fusiform rust pathogen reveals effectors for host alternation and coevolution with pine.</title>
        <authorList>
            <consortium name="DOE Joint Genome Institute"/>
            <person name="Smith K."/>
            <person name="Pendleton A."/>
            <person name="Kubisiak T."/>
            <person name="Anderson C."/>
            <person name="Salamov A."/>
            <person name="Aerts A."/>
            <person name="Riley R."/>
            <person name="Clum A."/>
            <person name="Lindquist E."/>
            <person name="Ence D."/>
            <person name="Campbell M."/>
            <person name="Kronenberg Z."/>
            <person name="Feau N."/>
            <person name="Dhillon B."/>
            <person name="Hamelin R."/>
            <person name="Burleigh J."/>
            <person name="Smith J."/>
            <person name="Yandell M."/>
            <person name="Nelson C."/>
            <person name="Grigoriev I."/>
            <person name="Davis J."/>
        </authorList>
    </citation>
    <scope>NUCLEOTIDE SEQUENCE</scope>
    <source>
        <strain evidence="2">G11</strain>
    </source>
</reference>